<evidence type="ECO:0000256" key="2">
    <source>
        <dbReference type="ARBA" id="ARBA00022963"/>
    </source>
</evidence>
<evidence type="ECO:0000313" key="5">
    <source>
        <dbReference type="EMBL" id="QBD79443.1"/>
    </source>
</evidence>
<dbReference type="EMBL" id="CP035758">
    <property type="protein sequence ID" value="QBD79443.1"/>
    <property type="molecule type" value="Genomic_DNA"/>
</dbReference>
<keyword evidence="1 5" id="KW-0378">Hydrolase</keyword>
<name>A0A4P6JVN6_KTERU</name>
<evidence type="ECO:0000256" key="4">
    <source>
        <dbReference type="SAM" id="Phobius"/>
    </source>
</evidence>
<dbReference type="Proteomes" id="UP000290365">
    <property type="component" value="Chromosome"/>
</dbReference>
<dbReference type="GO" id="GO:0016042">
    <property type="term" value="P:lipid catabolic process"/>
    <property type="evidence" value="ECO:0007669"/>
    <property type="project" value="UniProtKB-KW"/>
</dbReference>
<keyword evidence="4" id="KW-0472">Membrane</keyword>
<dbReference type="GO" id="GO:0003847">
    <property type="term" value="F:1-alkyl-2-acetylglycerophosphocholine esterase activity"/>
    <property type="evidence" value="ECO:0007669"/>
    <property type="project" value="TreeGrafter"/>
</dbReference>
<evidence type="ECO:0000313" key="6">
    <source>
        <dbReference type="Proteomes" id="UP000290365"/>
    </source>
</evidence>
<dbReference type="SUPFAM" id="SSF53474">
    <property type="entry name" value="alpha/beta-Hydrolases"/>
    <property type="match status" value="1"/>
</dbReference>
<evidence type="ECO:0000256" key="1">
    <source>
        <dbReference type="ARBA" id="ARBA00022801"/>
    </source>
</evidence>
<dbReference type="RefSeq" id="WP_129890495.1">
    <property type="nucleotide sequence ID" value="NZ_CP035758.1"/>
</dbReference>
<accession>A0A4P6JVN6</accession>
<evidence type="ECO:0000256" key="3">
    <source>
        <dbReference type="ARBA" id="ARBA00023098"/>
    </source>
</evidence>
<feature type="transmembrane region" description="Helical" evidence="4">
    <location>
        <begin position="7"/>
        <end position="23"/>
    </location>
</feature>
<sequence length="486" mass="53047">MRLIEILLLLADFLTFLVIAVPSLQAVRWLGGIVLIMLALALAQDRPRWQMIPAYVLTGLFLLVWLLQNFAPIDVVGFALVLCILGLAISTALPIVLPVFSFPRPTGPYAIGTVTYHWTDASRHEVFSTDKNRKRELMVQVWYPARKGSSSAHAPYMQDADAVTPVLAAVSGFPGFFLQHLKYVTTNATEAAPVAADQASYPVIIMLEGRRGYRQMLTYEVEALVSHGYIVVGLDQPGIAATVVFPDGHQIALTGLLDQVNSLVDQSLDPASVAPQFNGRTFKDGISKYFAQDVSFTLDQLAALNTKDPQGILSGKLDLAHTGVVGFSDGAMVGADASLRDQRIKASLLIDNAMPAAVVKEGLRQPAMWITRPAEWMRRDGQKSSDWSEKYIVLAQTTMRKVYSSLPADGYFVQIPGTLHIDFNDADLISPLFPAVGLSGPIGSQRAHEIVNAYALAFFDNHLKGEPAALLDGPSTQYPEVVFDKH</sequence>
<keyword evidence="3" id="KW-0443">Lipid metabolism</keyword>
<dbReference type="PANTHER" id="PTHR10272">
    <property type="entry name" value="PLATELET-ACTIVATING FACTOR ACETYLHYDROLASE"/>
    <property type="match status" value="1"/>
</dbReference>
<feature type="transmembrane region" description="Helical" evidence="4">
    <location>
        <begin position="77"/>
        <end position="100"/>
    </location>
</feature>
<dbReference type="KEGG" id="kbs:EPA93_27040"/>
<organism evidence="5 6">
    <name type="scientific">Ktedonosporobacter rubrisoli</name>
    <dbReference type="NCBI Taxonomy" id="2509675"/>
    <lineage>
        <taxon>Bacteria</taxon>
        <taxon>Bacillati</taxon>
        <taxon>Chloroflexota</taxon>
        <taxon>Ktedonobacteria</taxon>
        <taxon>Ktedonobacterales</taxon>
        <taxon>Ktedonosporobacteraceae</taxon>
        <taxon>Ktedonosporobacter</taxon>
    </lineage>
</organism>
<dbReference type="OrthoDB" id="9814760at2"/>
<dbReference type="Gene3D" id="3.40.50.1820">
    <property type="entry name" value="alpha/beta hydrolase"/>
    <property type="match status" value="1"/>
</dbReference>
<feature type="transmembrane region" description="Helical" evidence="4">
    <location>
        <begin position="52"/>
        <end position="71"/>
    </location>
</feature>
<keyword evidence="6" id="KW-1185">Reference proteome</keyword>
<dbReference type="AlphaFoldDB" id="A0A4P6JVN6"/>
<gene>
    <name evidence="5" type="ORF">EPA93_27040</name>
</gene>
<proteinExistence type="predicted"/>
<keyword evidence="4" id="KW-1133">Transmembrane helix</keyword>
<reference evidence="5 6" key="1">
    <citation type="submission" date="2019-01" db="EMBL/GenBank/DDBJ databases">
        <title>Ktedonosporobacter rubrisoli SCAWS-G2.</title>
        <authorList>
            <person name="Huang Y."/>
            <person name="Yan B."/>
        </authorList>
    </citation>
    <scope>NUCLEOTIDE SEQUENCE [LARGE SCALE GENOMIC DNA]</scope>
    <source>
        <strain evidence="5 6">SCAWS-G2</strain>
    </source>
</reference>
<keyword evidence="2" id="KW-0442">Lipid degradation</keyword>
<protein>
    <submittedName>
        <fullName evidence="5">Carboxylic ester hydrolase</fullName>
    </submittedName>
</protein>
<dbReference type="PANTHER" id="PTHR10272:SF0">
    <property type="entry name" value="PLATELET-ACTIVATING FACTOR ACETYLHYDROLASE"/>
    <property type="match status" value="1"/>
</dbReference>
<keyword evidence="4" id="KW-0812">Transmembrane</keyword>
<dbReference type="InterPro" id="IPR029058">
    <property type="entry name" value="AB_hydrolase_fold"/>
</dbReference>